<dbReference type="InterPro" id="IPR002938">
    <property type="entry name" value="FAD-bd"/>
</dbReference>
<evidence type="ECO:0000256" key="1">
    <source>
        <dbReference type="ARBA" id="ARBA00007992"/>
    </source>
</evidence>
<proteinExistence type="inferred from homology"/>
<dbReference type="GO" id="GO:0071949">
    <property type="term" value="F:FAD binding"/>
    <property type="evidence" value="ECO:0007669"/>
    <property type="project" value="InterPro"/>
</dbReference>
<evidence type="ECO:0000256" key="5">
    <source>
        <dbReference type="ARBA" id="ARBA00023033"/>
    </source>
</evidence>
<dbReference type="EMBL" id="KV424079">
    <property type="protein sequence ID" value="KZT52073.1"/>
    <property type="molecule type" value="Genomic_DNA"/>
</dbReference>
<evidence type="ECO:0000256" key="4">
    <source>
        <dbReference type="ARBA" id="ARBA00023002"/>
    </source>
</evidence>
<dbReference type="PANTHER" id="PTHR13789:SF309">
    <property type="entry name" value="PUTATIVE (AFU_ORTHOLOGUE AFUA_6G14510)-RELATED"/>
    <property type="match status" value="1"/>
</dbReference>
<organism evidence="7 8">
    <name type="scientific">Calocera cornea HHB12733</name>
    <dbReference type="NCBI Taxonomy" id="1353952"/>
    <lineage>
        <taxon>Eukaryota</taxon>
        <taxon>Fungi</taxon>
        <taxon>Dikarya</taxon>
        <taxon>Basidiomycota</taxon>
        <taxon>Agaricomycotina</taxon>
        <taxon>Dacrymycetes</taxon>
        <taxon>Dacrymycetales</taxon>
        <taxon>Dacrymycetaceae</taxon>
        <taxon>Calocera</taxon>
    </lineage>
</organism>
<evidence type="ECO:0000313" key="8">
    <source>
        <dbReference type="Proteomes" id="UP000076842"/>
    </source>
</evidence>
<dbReference type="GO" id="GO:0004497">
    <property type="term" value="F:monooxygenase activity"/>
    <property type="evidence" value="ECO:0007669"/>
    <property type="project" value="UniProtKB-KW"/>
</dbReference>
<sequence length="467" mass="51249">MKVIVIGAGVTGPLVAMLLKYKGFDPVIYERHASPPSGGLSLLLSGQVFKVLNIIGLAEEAIAISQPMDRVLQTSEVTGRVLIDAPIYANIRETTGWPICAVVRTTLSNFLLESAQRRGIPVYLGKKLVDVKQDDEKVTASFEDGSSDEGELLLGCDGLHSKVRDGLFGATPVEYTGLTAIGGFTPYTDTVRATAPYTALQVTGDGCHFVCLPTSENMYMWVVNLPGEPETKEDWRTAEGQKVANMLDSLPPVNWGGDAGQIILNSAEVVRFGLYLRPISPVWHKGRTVLLGDAAHPTTPFLGQGANQSSEDVYHLVCMLVKHAPLTTEDIDKAFAEYTAIRLPRVVKTIEQTKREGEARMARSREALLAREAQQAKGLESDMWKVILEMLYVDTKVLMSPVTGHFSRSKFDRVTDISSVEVEYRFLMDEGALKEKGAMREKGLDSETWKVMMEMMMGPFPTGGSEI</sequence>
<keyword evidence="5" id="KW-0503">Monooxygenase</keyword>
<feature type="domain" description="FAD-binding" evidence="6">
    <location>
        <begin position="2"/>
        <end position="352"/>
    </location>
</feature>
<evidence type="ECO:0000256" key="3">
    <source>
        <dbReference type="ARBA" id="ARBA00022827"/>
    </source>
</evidence>
<dbReference type="PANTHER" id="PTHR13789">
    <property type="entry name" value="MONOOXYGENASE"/>
    <property type="match status" value="1"/>
</dbReference>
<dbReference type="PRINTS" id="PR00420">
    <property type="entry name" value="RNGMNOXGNASE"/>
</dbReference>
<keyword evidence="3" id="KW-0274">FAD</keyword>
<comment type="similarity">
    <text evidence="1">Belongs to the paxM FAD-dependent monooxygenase family.</text>
</comment>
<dbReference type="STRING" id="1353952.A0A165D4S7"/>
<keyword evidence="8" id="KW-1185">Reference proteome</keyword>
<evidence type="ECO:0000313" key="7">
    <source>
        <dbReference type="EMBL" id="KZT52073.1"/>
    </source>
</evidence>
<evidence type="ECO:0000256" key="2">
    <source>
        <dbReference type="ARBA" id="ARBA00022630"/>
    </source>
</evidence>
<reference evidence="7 8" key="1">
    <citation type="journal article" date="2016" name="Mol. Biol. Evol.">
        <title>Comparative Genomics of Early-Diverging Mushroom-Forming Fungi Provides Insights into the Origins of Lignocellulose Decay Capabilities.</title>
        <authorList>
            <person name="Nagy L.G."/>
            <person name="Riley R."/>
            <person name="Tritt A."/>
            <person name="Adam C."/>
            <person name="Daum C."/>
            <person name="Floudas D."/>
            <person name="Sun H."/>
            <person name="Yadav J.S."/>
            <person name="Pangilinan J."/>
            <person name="Larsson K.H."/>
            <person name="Matsuura K."/>
            <person name="Barry K."/>
            <person name="Labutti K."/>
            <person name="Kuo R."/>
            <person name="Ohm R.A."/>
            <person name="Bhattacharya S.S."/>
            <person name="Shirouzu T."/>
            <person name="Yoshinaga Y."/>
            <person name="Martin F.M."/>
            <person name="Grigoriev I.V."/>
            <person name="Hibbett D.S."/>
        </authorList>
    </citation>
    <scope>NUCLEOTIDE SEQUENCE [LARGE SCALE GENOMIC DNA]</scope>
    <source>
        <strain evidence="7 8">HHB12733</strain>
    </source>
</reference>
<dbReference type="InParanoid" id="A0A165D4S7"/>
<evidence type="ECO:0000259" key="6">
    <source>
        <dbReference type="Pfam" id="PF01494"/>
    </source>
</evidence>
<dbReference type="SUPFAM" id="SSF51905">
    <property type="entry name" value="FAD/NAD(P)-binding domain"/>
    <property type="match status" value="1"/>
</dbReference>
<dbReference type="OrthoDB" id="47494at2759"/>
<protein>
    <submittedName>
        <fullName evidence="7">FAD/NAD(P)-binding domain-containing protein</fullName>
    </submittedName>
</protein>
<name>A0A165D4S7_9BASI</name>
<accession>A0A165D4S7</accession>
<dbReference type="InterPro" id="IPR050493">
    <property type="entry name" value="FAD-dep_Monooxygenase_BioMet"/>
</dbReference>
<dbReference type="Proteomes" id="UP000076842">
    <property type="component" value="Unassembled WGS sequence"/>
</dbReference>
<dbReference type="Pfam" id="PF01494">
    <property type="entry name" value="FAD_binding_3"/>
    <property type="match status" value="1"/>
</dbReference>
<keyword evidence="4" id="KW-0560">Oxidoreductase</keyword>
<gene>
    <name evidence="7" type="ORF">CALCODRAFT_487408</name>
</gene>
<dbReference type="InterPro" id="IPR036188">
    <property type="entry name" value="FAD/NAD-bd_sf"/>
</dbReference>
<dbReference type="Gene3D" id="3.50.50.60">
    <property type="entry name" value="FAD/NAD(P)-binding domain"/>
    <property type="match status" value="1"/>
</dbReference>
<dbReference type="AlphaFoldDB" id="A0A165D4S7"/>
<keyword evidence="2" id="KW-0285">Flavoprotein</keyword>